<evidence type="ECO:0000256" key="2">
    <source>
        <dbReference type="ARBA" id="ARBA00022475"/>
    </source>
</evidence>
<comment type="similarity">
    <text evidence="6">Belongs to the ABC-4 integral membrane protein family.</text>
</comment>
<feature type="transmembrane region" description="Helical" evidence="7">
    <location>
        <begin position="747"/>
        <end position="769"/>
    </location>
</feature>
<gene>
    <name evidence="9" type="ordered locus">Psed_1542</name>
</gene>
<feature type="transmembrane region" description="Helical" evidence="7">
    <location>
        <begin position="373"/>
        <end position="398"/>
    </location>
</feature>
<keyword evidence="2" id="KW-1003">Cell membrane</keyword>
<evidence type="ECO:0000256" key="1">
    <source>
        <dbReference type="ARBA" id="ARBA00004651"/>
    </source>
</evidence>
<feature type="transmembrane region" description="Helical" evidence="7">
    <location>
        <begin position="23"/>
        <end position="45"/>
    </location>
</feature>
<evidence type="ECO:0000256" key="4">
    <source>
        <dbReference type="ARBA" id="ARBA00022989"/>
    </source>
</evidence>
<evidence type="ECO:0000256" key="3">
    <source>
        <dbReference type="ARBA" id="ARBA00022692"/>
    </source>
</evidence>
<proteinExistence type="inferred from homology"/>
<dbReference type="Pfam" id="PF02687">
    <property type="entry name" value="FtsX"/>
    <property type="match status" value="1"/>
</dbReference>
<dbReference type="InterPro" id="IPR050250">
    <property type="entry name" value="Macrolide_Exporter_MacB"/>
</dbReference>
<dbReference type="PANTHER" id="PTHR30572:SF4">
    <property type="entry name" value="ABC TRANSPORTER PERMEASE YTRF"/>
    <property type="match status" value="1"/>
</dbReference>
<feature type="transmembrane region" description="Helical" evidence="7">
    <location>
        <begin position="660"/>
        <end position="678"/>
    </location>
</feature>
<comment type="subcellular location">
    <subcellularLocation>
        <location evidence="1">Cell membrane</location>
        <topology evidence="1">Multi-pass membrane protein</topology>
    </subcellularLocation>
</comment>
<dbReference type="Proteomes" id="UP000007809">
    <property type="component" value="Chromosome"/>
</dbReference>
<dbReference type="eggNOG" id="COG0577">
    <property type="taxonomic scope" value="Bacteria"/>
</dbReference>
<keyword evidence="4 7" id="KW-1133">Transmembrane helix</keyword>
<accession>F4CVG0</accession>
<evidence type="ECO:0000313" key="10">
    <source>
        <dbReference type="Proteomes" id="UP000007809"/>
    </source>
</evidence>
<name>F4CVG0_PSEUX</name>
<dbReference type="RefSeq" id="WP_013673713.1">
    <property type="nucleotide sequence ID" value="NC_015312.1"/>
</dbReference>
<evidence type="ECO:0000256" key="6">
    <source>
        <dbReference type="ARBA" id="ARBA00038076"/>
    </source>
</evidence>
<feature type="domain" description="ABC3 transporter permease C-terminal" evidence="8">
    <location>
        <begin position="660"/>
        <end position="779"/>
    </location>
</feature>
<evidence type="ECO:0000313" key="9">
    <source>
        <dbReference type="EMBL" id="AEA23780.1"/>
    </source>
</evidence>
<dbReference type="AlphaFoldDB" id="F4CVG0"/>
<dbReference type="OrthoDB" id="3561385at2"/>
<reference evidence="9 10" key="1">
    <citation type="journal article" date="2011" name="J. Bacteriol.">
        <title>Genome sequence of the 1,4-dioxane-degrading Pseudonocardia dioxanivorans strain CB1190.</title>
        <authorList>
            <person name="Sales C.M."/>
            <person name="Mahendra S."/>
            <person name="Grostern A."/>
            <person name="Parales R.E."/>
            <person name="Goodwin L.A."/>
            <person name="Woyke T."/>
            <person name="Nolan M."/>
            <person name="Lapidus A."/>
            <person name="Chertkov O."/>
            <person name="Ovchinnikova G."/>
            <person name="Sczyrba A."/>
            <person name="Alvarez-Cohen L."/>
        </authorList>
    </citation>
    <scope>NUCLEOTIDE SEQUENCE [LARGE SCALE GENOMIC DNA]</scope>
    <source>
        <strain evidence="10">ATCC 55486 / DSM 44775 / JCM 13855 / CB1190</strain>
    </source>
</reference>
<evidence type="ECO:0000256" key="5">
    <source>
        <dbReference type="ARBA" id="ARBA00023136"/>
    </source>
</evidence>
<dbReference type="STRING" id="675635.Psed_1542"/>
<dbReference type="GO" id="GO:0022857">
    <property type="term" value="F:transmembrane transporter activity"/>
    <property type="evidence" value="ECO:0007669"/>
    <property type="project" value="TreeGrafter"/>
</dbReference>
<evidence type="ECO:0000256" key="7">
    <source>
        <dbReference type="SAM" id="Phobius"/>
    </source>
</evidence>
<dbReference type="InterPro" id="IPR003838">
    <property type="entry name" value="ABC3_permease_C"/>
</dbReference>
<evidence type="ECO:0000259" key="8">
    <source>
        <dbReference type="Pfam" id="PF02687"/>
    </source>
</evidence>
<protein>
    <recommendedName>
        <fullName evidence="8">ABC3 transporter permease C-terminal domain-containing protein</fullName>
    </recommendedName>
</protein>
<keyword evidence="3 7" id="KW-0812">Transmembrane</keyword>
<dbReference type="KEGG" id="pdx:Psed_1542"/>
<feature type="transmembrane region" description="Helical" evidence="7">
    <location>
        <begin position="446"/>
        <end position="466"/>
    </location>
</feature>
<dbReference type="HOGENOM" id="CLU_356750_0_0_11"/>
<feature type="transmembrane region" description="Helical" evidence="7">
    <location>
        <begin position="705"/>
        <end position="727"/>
    </location>
</feature>
<keyword evidence="10" id="KW-1185">Reference proteome</keyword>
<dbReference type="PANTHER" id="PTHR30572">
    <property type="entry name" value="MEMBRANE COMPONENT OF TRANSPORTER-RELATED"/>
    <property type="match status" value="1"/>
</dbReference>
<dbReference type="EMBL" id="CP002593">
    <property type="protein sequence ID" value="AEA23780.1"/>
    <property type="molecule type" value="Genomic_DNA"/>
</dbReference>
<feature type="transmembrane region" description="Helical" evidence="7">
    <location>
        <begin position="277"/>
        <end position="298"/>
    </location>
</feature>
<dbReference type="GO" id="GO:0005886">
    <property type="term" value="C:plasma membrane"/>
    <property type="evidence" value="ECO:0007669"/>
    <property type="project" value="UniProtKB-SubCell"/>
</dbReference>
<sequence>MGGGGFGAVRAVARAELRTGWRALLLMALVFGLVGGIATGAIALAERTATAYPRLVEAVALDDARVLVAADQPQLAAAVPSLPGVAEVRTDQAWIAQIDGPALRFVSIGAPTTQHDDLVRPVVVAGRMPAREAPDEVLLSESIAADSGLGVGSRITLRMLTLQQVSMFDVGFGPPAGPTTQVTVVGIGRMPTWGGALAAVQAGPAFAAKFLPDIVGYAIYARFAPEPDAAQRFGAAFARTAAVVDQISPSVVAQYVPHSVELPGAAVDPAVRAAEQVLVGGLVVFVIVLGLGGLQVLGQSLLRHHSARRATQRVESALGMDVVERTAARVLAAAGAGVVAGIVGGAVILAAGWLEPLGSQARFEPAPGFRPQWELVIIGGLGIGVVFLMTVAVTAAVAGRAQQPTVTRPRPGGTRLLRRWPAALLGTRLALHGRVGRRGLPAGTTAVAASLAIAGVVAAVALGASLERLVDTPARYGQGADMTIVDAREADVGRLVADPRVAALDVGASGTATLADGTPIETTSREVRKGSLPVALAGGRLPVGHDEVAVGPRAASTLGVNVGDTLDIRRVHGGTSTLRIVGVAVLTSQNNGAVGDGLLVAPTVMRELVPGQPLFDAAVVAAPGAADALYAELAQNLEVFPRQVPDAVRNLGDLVTLPEILALVLAVVAGAGMVHALLTAGRRHAREVAVLSVLGATPGQVRSTLAVMAAATVVPALVVGVPLGLGAARVLWWQLATATGVAGDLAVPWRLLLVVVPAVLAGALLLSLAPAKRAARTPPAVALAGG</sequence>
<feature type="transmembrane region" description="Helical" evidence="7">
    <location>
        <begin position="330"/>
        <end position="353"/>
    </location>
</feature>
<keyword evidence="5 7" id="KW-0472">Membrane</keyword>
<organism evidence="9 10">
    <name type="scientific">Pseudonocardia dioxanivorans (strain ATCC 55486 / DSM 44775 / JCM 13855 / CB1190)</name>
    <dbReference type="NCBI Taxonomy" id="675635"/>
    <lineage>
        <taxon>Bacteria</taxon>
        <taxon>Bacillati</taxon>
        <taxon>Actinomycetota</taxon>
        <taxon>Actinomycetes</taxon>
        <taxon>Pseudonocardiales</taxon>
        <taxon>Pseudonocardiaceae</taxon>
        <taxon>Pseudonocardia</taxon>
    </lineage>
</organism>